<name>A0AAN7S6M6_MYCAM</name>
<reference evidence="1 2" key="1">
    <citation type="journal article" date="2023" name="J. Hered.">
        <title>Chromosome-level genome of the wood stork (Mycteria americana) provides insight into avian chromosome evolution.</title>
        <authorList>
            <person name="Flamio R. Jr."/>
            <person name="Ramstad K.M."/>
        </authorList>
    </citation>
    <scope>NUCLEOTIDE SEQUENCE [LARGE SCALE GENOMIC DNA]</scope>
    <source>
        <strain evidence="1">JAX WOST 10</strain>
    </source>
</reference>
<dbReference type="Proteomes" id="UP001333110">
    <property type="component" value="Unassembled WGS sequence"/>
</dbReference>
<accession>A0AAN7S6M6</accession>
<sequence>MSLLIAGGVGLDDLPLTPLVSVCVRDQYYLISSSMTDSGIECTLSEPADGTKLSGAVYALEGRDAIQRDLDSLEVWAHVNFMKFNKAKLGDEGIENSPVEKYWGIAVDDKLDMSWQCAFAVQKANHILDCIKRSVASRSREVILPLYSALVRTHLEYSVQLCSPQHKKDMDLLEEGHGNVFHLRMIISLHGNRKHFFTVRVTKHWNRFPPETVESPLLEIFNSLVDMVLG</sequence>
<evidence type="ECO:0000313" key="1">
    <source>
        <dbReference type="EMBL" id="KAK4830132.1"/>
    </source>
</evidence>
<protein>
    <submittedName>
        <fullName evidence="1">Uncharacterized protein</fullName>
    </submittedName>
</protein>
<gene>
    <name evidence="1" type="ORF">QYF61_008559</name>
</gene>
<keyword evidence="2" id="KW-1185">Reference proteome</keyword>
<proteinExistence type="predicted"/>
<dbReference type="PANTHER" id="PTHR33332">
    <property type="entry name" value="REVERSE TRANSCRIPTASE DOMAIN-CONTAINING PROTEIN"/>
    <property type="match status" value="1"/>
</dbReference>
<feature type="non-terminal residue" evidence="1">
    <location>
        <position position="230"/>
    </location>
</feature>
<dbReference type="EMBL" id="JAUNZN010000001">
    <property type="protein sequence ID" value="KAK4830132.1"/>
    <property type="molecule type" value="Genomic_DNA"/>
</dbReference>
<comment type="caution">
    <text evidence="1">The sequence shown here is derived from an EMBL/GenBank/DDBJ whole genome shotgun (WGS) entry which is preliminary data.</text>
</comment>
<evidence type="ECO:0000313" key="2">
    <source>
        <dbReference type="Proteomes" id="UP001333110"/>
    </source>
</evidence>
<organism evidence="1 2">
    <name type="scientific">Mycteria americana</name>
    <name type="common">Wood stork</name>
    <dbReference type="NCBI Taxonomy" id="33587"/>
    <lineage>
        <taxon>Eukaryota</taxon>
        <taxon>Metazoa</taxon>
        <taxon>Chordata</taxon>
        <taxon>Craniata</taxon>
        <taxon>Vertebrata</taxon>
        <taxon>Euteleostomi</taxon>
        <taxon>Archelosauria</taxon>
        <taxon>Archosauria</taxon>
        <taxon>Dinosauria</taxon>
        <taxon>Saurischia</taxon>
        <taxon>Theropoda</taxon>
        <taxon>Coelurosauria</taxon>
        <taxon>Aves</taxon>
        <taxon>Neognathae</taxon>
        <taxon>Neoaves</taxon>
        <taxon>Aequornithes</taxon>
        <taxon>Ciconiiformes</taxon>
        <taxon>Ciconiidae</taxon>
        <taxon>Mycteria</taxon>
    </lineage>
</organism>
<dbReference type="AlphaFoldDB" id="A0AAN7S6M6"/>